<comment type="similarity">
    <text evidence="1">Belongs to the peptidase C40 family.</text>
</comment>
<evidence type="ECO:0000313" key="7">
    <source>
        <dbReference type="EMBL" id="GGI96191.1"/>
    </source>
</evidence>
<keyword evidence="4" id="KW-0788">Thiol protease</keyword>
<dbReference type="Gene3D" id="3.90.1720.10">
    <property type="entry name" value="endopeptidase domain like (from Nostoc punctiforme)"/>
    <property type="match status" value="1"/>
</dbReference>
<evidence type="ECO:0000256" key="5">
    <source>
        <dbReference type="SAM" id="MobiDB-lite"/>
    </source>
</evidence>
<feature type="compositionally biased region" description="Pro residues" evidence="5">
    <location>
        <begin position="265"/>
        <end position="282"/>
    </location>
</feature>
<evidence type="ECO:0000256" key="3">
    <source>
        <dbReference type="ARBA" id="ARBA00022801"/>
    </source>
</evidence>
<dbReference type="AlphaFoldDB" id="A0A917K0H8"/>
<protein>
    <recommendedName>
        <fullName evidence="6">NlpC/P60 domain-containing protein</fullName>
    </recommendedName>
</protein>
<keyword evidence="3" id="KW-0378">Hydrolase</keyword>
<dbReference type="SUPFAM" id="SSF54001">
    <property type="entry name" value="Cysteine proteinases"/>
    <property type="match status" value="1"/>
</dbReference>
<reference evidence="7" key="2">
    <citation type="submission" date="2020-09" db="EMBL/GenBank/DDBJ databases">
        <authorList>
            <person name="Sun Q."/>
            <person name="Ohkuma M."/>
        </authorList>
    </citation>
    <scope>NUCLEOTIDE SEQUENCE</scope>
    <source>
        <strain evidence="7">JCM 3086</strain>
    </source>
</reference>
<keyword evidence="2" id="KW-0645">Protease</keyword>
<feature type="compositionally biased region" description="Low complexity" evidence="5">
    <location>
        <begin position="156"/>
        <end position="166"/>
    </location>
</feature>
<dbReference type="EMBL" id="BMQA01000001">
    <property type="protein sequence ID" value="GGI96191.1"/>
    <property type="molecule type" value="Genomic_DNA"/>
</dbReference>
<feature type="region of interest" description="Disordered" evidence="5">
    <location>
        <begin position="31"/>
        <end position="57"/>
    </location>
</feature>
<dbReference type="GO" id="GO:0006508">
    <property type="term" value="P:proteolysis"/>
    <property type="evidence" value="ECO:0007669"/>
    <property type="project" value="UniProtKB-KW"/>
</dbReference>
<feature type="region of interest" description="Disordered" evidence="5">
    <location>
        <begin position="70"/>
        <end position="202"/>
    </location>
</feature>
<reference evidence="7" key="1">
    <citation type="journal article" date="2014" name="Int. J. Syst. Evol. Microbiol.">
        <title>Complete genome sequence of Corynebacterium casei LMG S-19264T (=DSM 44701T), isolated from a smear-ripened cheese.</title>
        <authorList>
            <consortium name="US DOE Joint Genome Institute (JGI-PGF)"/>
            <person name="Walter F."/>
            <person name="Albersmeier A."/>
            <person name="Kalinowski J."/>
            <person name="Ruckert C."/>
        </authorList>
    </citation>
    <scope>NUCLEOTIDE SEQUENCE</scope>
    <source>
        <strain evidence="7">JCM 3086</strain>
    </source>
</reference>
<evidence type="ECO:0000256" key="4">
    <source>
        <dbReference type="ARBA" id="ARBA00022807"/>
    </source>
</evidence>
<gene>
    <name evidence="7" type="ORF">GCM10010121_003320</name>
</gene>
<dbReference type="GO" id="GO:0008234">
    <property type="term" value="F:cysteine-type peptidase activity"/>
    <property type="evidence" value="ECO:0007669"/>
    <property type="project" value="UniProtKB-KW"/>
</dbReference>
<feature type="compositionally biased region" description="Low complexity" evidence="5">
    <location>
        <begin position="31"/>
        <end position="41"/>
    </location>
</feature>
<evidence type="ECO:0000256" key="1">
    <source>
        <dbReference type="ARBA" id="ARBA00007074"/>
    </source>
</evidence>
<accession>A0A917K0H8</accession>
<feature type="compositionally biased region" description="Basic and acidic residues" evidence="5">
    <location>
        <begin position="81"/>
        <end position="114"/>
    </location>
</feature>
<dbReference type="PROSITE" id="PS51935">
    <property type="entry name" value="NLPC_P60"/>
    <property type="match status" value="1"/>
</dbReference>
<dbReference type="PANTHER" id="PTHR47359:SF3">
    <property type="entry name" value="NLP_P60 DOMAIN-CONTAINING PROTEIN-RELATED"/>
    <property type="match status" value="1"/>
</dbReference>
<keyword evidence="8" id="KW-1185">Reference proteome</keyword>
<dbReference type="Proteomes" id="UP000657574">
    <property type="component" value="Unassembled WGS sequence"/>
</dbReference>
<comment type="caution">
    <text evidence="7">The sequence shown here is derived from an EMBL/GenBank/DDBJ whole genome shotgun (WGS) entry which is preliminary data.</text>
</comment>
<dbReference type="Pfam" id="PF00877">
    <property type="entry name" value="NLPC_P60"/>
    <property type="match status" value="1"/>
</dbReference>
<dbReference type="InterPro" id="IPR000064">
    <property type="entry name" value="NLP_P60_dom"/>
</dbReference>
<organism evidence="7 8">
    <name type="scientific">Streptomyces brasiliensis</name>
    <dbReference type="NCBI Taxonomy" id="1954"/>
    <lineage>
        <taxon>Bacteria</taxon>
        <taxon>Bacillati</taxon>
        <taxon>Actinomycetota</taxon>
        <taxon>Actinomycetes</taxon>
        <taxon>Kitasatosporales</taxon>
        <taxon>Streptomycetaceae</taxon>
        <taxon>Streptomyces</taxon>
    </lineage>
</organism>
<feature type="region of interest" description="Disordered" evidence="5">
    <location>
        <begin position="224"/>
        <end position="282"/>
    </location>
</feature>
<name>A0A917K0H8_9ACTN</name>
<proteinExistence type="inferred from homology"/>
<sequence>MAPESRDEVRQRIDALYDLAENATGNYNATRAMTTGTRGRGVPLRKRPAADTDPDLDNVTRQWFDAARAKLGPTVPAVLPTDRKPQRPAERRPKAPAEREVLGDGRESTGRRLPELPAGSTGAPAGRALGELTRGSLPEPTRRPIAELTAGPSTQPAGGSAAALPAVPAPRRESEAPRARRAPATAPRRPSPGTSKERNLRKLTAARELLSRYGVQRTAPITAIEAAPAPGTRSTTETVARQGAQEEWRPPSWAVGLGVAAPSTDPTPPPAPDPLGPPDPPDPLDVTIPLEAADPLDTVIPLVAPGPPDVAPVTAPAPAPVHPNHSIDPGRFVPLGTGSTPEPVHADKAGKAVAFARAQIGRPCLWGATGPDAYDYASLTQAAWRAAGVALPRSAREQAFAGTPVALTGIRHGDLVFFFDNDSHVGLYVGNGMMVHAPGPGSYIREESIFGAGESAIHRVIRPA</sequence>
<feature type="domain" description="NlpC/P60" evidence="6">
    <location>
        <begin position="346"/>
        <end position="464"/>
    </location>
</feature>
<dbReference type="InterPro" id="IPR038765">
    <property type="entry name" value="Papain-like_cys_pep_sf"/>
</dbReference>
<evidence type="ECO:0000256" key="2">
    <source>
        <dbReference type="ARBA" id="ARBA00022670"/>
    </source>
</evidence>
<evidence type="ECO:0000259" key="6">
    <source>
        <dbReference type="PROSITE" id="PS51935"/>
    </source>
</evidence>
<evidence type="ECO:0000313" key="8">
    <source>
        <dbReference type="Proteomes" id="UP000657574"/>
    </source>
</evidence>
<dbReference type="RefSeq" id="WP_229839855.1">
    <property type="nucleotide sequence ID" value="NZ_BMQA01000001.1"/>
</dbReference>
<feature type="compositionally biased region" description="Low complexity" evidence="5">
    <location>
        <begin position="182"/>
        <end position="192"/>
    </location>
</feature>
<dbReference type="InterPro" id="IPR051794">
    <property type="entry name" value="PG_Endopeptidase_C40"/>
</dbReference>
<dbReference type="PANTHER" id="PTHR47359">
    <property type="entry name" value="PEPTIDOGLYCAN DL-ENDOPEPTIDASE CWLO"/>
    <property type="match status" value="1"/>
</dbReference>